<evidence type="ECO:0000313" key="2">
    <source>
        <dbReference type="EMBL" id="GEM10532.1"/>
    </source>
</evidence>
<sequence>MGLEVSIVDDTNGQKPETEIVATPNIPVVTHAVPSGFAKEKYAPSTEDVLSADKREKEHEGEEERSRRIEAYKRGMEGLVLSALNETRKLDDNDLAIIRGNWRHFENGEHYYYLRLCQRGAGSNVASGHQPQVGKQSLRP</sequence>
<organism evidence="2 3">
    <name type="scientific">Rhodotorula toruloides</name>
    <name type="common">Yeast</name>
    <name type="synonym">Rhodosporidium toruloides</name>
    <dbReference type="NCBI Taxonomy" id="5286"/>
    <lineage>
        <taxon>Eukaryota</taxon>
        <taxon>Fungi</taxon>
        <taxon>Dikarya</taxon>
        <taxon>Basidiomycota</taxon>
        <taxon>Pucciniomycotina</taxon>
        <taxon>Microbotryomycetes</taxon>
        <taxon>Sporidiobolales</taxon>
        <taxon>Sporidiobolaceae</taxon>
        <taxon>Rhodotorula</taxon>
    </lineage>
</organism>
<gene>
    <name evidence="2" type="ORF">Rt10032_c11g4549</name>
</gene>
<dbReference type="Proteomes" id="UP000321518">
    <property type="component" value="Unassembled WGS sequence"/>
</dbReference>
<dbReference type="OrthoDB" id="10590111at2759"/>
<feature type="compositionally biased region" description="Basic and acidic residues" evidence="1">
    <location>
        <begin position="51"/>
        <end position="68"/>
    </location>
</feature>
<dbReference type="EMBL" id="BJWK01000011">
    <property type="protein sequence ID" value="GEM10532.1"/>
    <property type="molecule type" value="Genomic_DNA"/>
</dbReference>
<evidence type="ECO:0000256" key="1">
    <source>
        <dbReference type="SAM" id="MobiDB-lite"/>
    </source>
</evidence>
<comment type="caution">
    <text evidence="2">The sequence shown here is derived from an EMBL/GenBank/DDBJ whole genome shotgun (WGS) entry which is preliminary data.</text>
</comment>
<reference evidence="2 3" key="1">
    <citation type="submission" date="2019-07" db="EMBL/GenBank/DDBJ databases">
        <title>Rhodotorula toruloides NBRC10032 genome sequencing.</title>
        <authorList>
            <person name="Shida Y."/>
            <person name="Takaku H."/>
            <person name="Ogasawara W."/>
            <person name="Mori K."/>
        </authorList>
    </citation>
    <scope>NUCLEOTIDE SEQUENCE [LARGE SCALE GENOMIC DNA]</scope>
    <source>
        <strain evidence="2 3">NBRC10032</strain>
    </source>
</reference>
<dbReference type="AlphaFoldDB" id="A0A511KJH2"/>
<feature type="region of interest" description="Disordered" evidence="1">
    <location>
        <begin position="39"/>
        <end position="68"/>
    </location>
</feature>
<accession>A0A511KJH2</accession>
<proteinExistence type="predicted"/>
<name>A0A511KJH2_RHOTO</name>
<protein>
    <submittedName>
        <fullName evidence="2">Uncharacterized protein</fullName>
    </submittedName>
</protein>
<evidence type="ECO:0000313" key="3">
    <source>
        <dbReference type="Proteomes" id="UP000321518"/>
    </source>
</evidence>